<keyword evidence="14" id="KW-0028">Amino-acid biosynthesis</keyword>
<comment type="catalytic activity">
    <reaction evidence="15">
        <text>hydrogen sulfide + 3 NADP(+) + 3 H2O = sulfite + 3 NADPH + 4 H(+)</text>
        <dbReference type="Rhea" id="RHEA:13801"/>
        <dbReference type="ChEBI" id="CHEBI:15377"/>
        <dbReference type="ChEBI" id="CHEBI:15378"/>
        <dbReference type="ChEBI" id="CHEBI:17359"/>
        <dbReference type="ChEBI" id="CHEBI:29919"/>
        <dbReference type="ChEBI" id="CHEBI:57783"/>
        <dbReference type="ChEBI" id="CHEBI:58349"/>
        <dbReference type="EC" id="1.8.1.2"/>
    </reaction>
</comment>
<dbReference type="InterPro" id="IPR001433">
    <property type="entry name" value="OxRdtase_FAD/NAD-bd"/>
</dbReference>
<keyword evidence="20" id="KW-1185">Reference proteome</keyword>
<dbReference type="KEGG" id="vgo:GJW-30_1_00019"/>
<evidence type="ECO:0000256" key="2">
    <source>
        <dbReference type="ARBA" id="ARBA00001974"/>
    </source>
</evidence>
<keyword evidence="6" id="KW-0288">FMN</keyword>
<dbReference type="PANTHER" id="PTHR19384:SF128">
    <property type="entry name" value="NADPH OXIDOREDUCTASE A"/>
    <property type="match status" value="1"/>
</dbReference>
<dbReference type="RefSeq" id="WP_096350286.1">
    <property type="nucleotide sequence ID" value="NZ_AP014946.1"/>
</dbReference>
<dbReference type="Gene3D" id="3.40.50.80">
    <property type="entry name" value="Nucleotide-binding domain of ferredoxin-NADP reductase (FNR) module"/>
    <property type="match status" value="1"/>
</dbReference>
<keyword evidence="10" id="KW-0249">Electron transport</keyword>
<accession>A0A0S3PNK0</accession>
<dbReference type="GO" id="GO:0019344">
    <property type="term" value="P:cysteine biosynthetic process"/>
    <property type="evidence" value="ECO:0007669"/>
    <property type="project" value="UniProtKB-KW"/>
</dbReference>
<name>A0A0S3PNK0_9BRAD</name>
<evidence type="ECO:0000256" key="7">
    <source>
        <dbReference type="ARBA" id="ARBA00022723"/>
    </source>
</evidence>
<evidence type="ECO:0000256" key="13">
    <source>
        <dbReference type="ARBA" id="ARBA00023014"/>
    </source>
</evidence>
<dbReference type="Gene3D" id="2.40.30.10">
    <property type="entry name" value="Translation factors"/>
    <property type="match status" value="1"/>
</dbReference>
<dbReference type="InterPro" id="IPR023173">
    <property type="entry name" value="NADPH_Cyt_P450_Rdtase_alpha"/>
</dbReference>
<comment type="cofactor">
    <cofactor evidence="1">
        <name>FMN</name>
        <dbReference type="ChEBI" id="CHEBI:58210"/>
    </cofactor>
</comment>
<dbReference type="Pfam" id="PF00175">
    <property type="entry name" value="NAD_binding_1"/>
    <property type="match status" value="1"/>
</dbReference>
<evidence type="ECO:0000256" key="10">
    <source>
        <dbReference type="ARBA" id="ARBA00022982"/>
    </source>
</evidence>
<evidence type="ECO:0000256" key="5">
    <source>
        <dbReference type="ARBA" id="ARBA00022630"/>
    </source>
</evidence>
<dbReference type="GO" id="GO:0051539">
    <property type="term" value="F:4 iron, 4 sulfur cluster binding"/>
    <property type="evidence" value="ECO:0007669"/>
    <property type="project" value="UniProtKB-KW"/>
</dbReference>
<dbReference type="GO" id="GO:0046872">
    <property type="term" value="F:metal ion binding"/>
    <property type="evidence" value="ECO:0007669"/>
    <property type="project" value="UniProtKB-KW"/>
</dbReference>
<keyword evidence="8" id="KW-0274">FAD</keyword>
<dbReference type="PROSITE" id="PS51656">
    <property type="entry name" value="4FE4S"/>
    <property type="match status" value="1"/>
</dbReference>
<dbReference type="Gene3D" id="1.20.990.10">
    <property type="entry name" value="NADPH-cytochrome p450 Reductase, Chain A, domain 3"/>
    <property type="match status" value="1"/>
</dbReference>
<evidence type="ECO:0000256" key="3">
    <source>
        <dbReference type="ARBA" id="ARBA00012604"/>
    </source>
</evidence>
<evidence type="ECO:0000256" key="16">
    <source>
        <dbReference type="SAM" id="MobiDB-lite"/>
    </source>
</evidence>
<reference evidence="19 20" key="1">
    <citation type="submission" date="2015-08" db="EMBL/GenBank/DDBJ databases">
        <title>Investigation of the bacterial diversity of lava forest soil.</title>
        <authorList>
            <person name="Lee J.S."/>
        </authorList>
    </citation>
    <scope>NUCLEOTIDE SEQUENCE [LARGE SCALE GENOMIC DNA]</scope>
    <source>
        <strain evidence="19 20">GJW-30</strain>
    </source>
</reference>
<keyword evidence="12" id="KW-0408">Iron</keyword>
<keyword evidence="13" id="KW-0411">Iron-sulfur</keyword>
<dbReference type="FunFam" id="3.40.50.80:FF:000001">
    <property type="entry name" value="NADPH--cytochrome P450 reductase 1"/>
    <property type="match status" value="1"/>
</dbReference>
<dbReference type="EC" id="1.8.1.2" evidence="3"/>
<dbReference type="InterPro" id="IPR007202">
    <property type="entry name" value="4Fe-4S_dom"/>
</dbReference>
<keyword evidence="5" id="KW-0285">Flavoprotein</keyword>
<dbReference type="PANTHER" id="PTHR19384">
    <property type="entry name" value="NITRIC OXIDE SYNTHASE-RELATED"/>
    <property type="match status" value="1"/>
</dbReference>
<evidence type="ECO:0000256" key="6">
    <source>
        <dbReference type="ARBA" id="ARBA00022643"/>
    </source>
</evidence>
<dbReference type="GO" id="GO:0010181">
    <property type="term" value="F:FMN binding"/>
    <property type="evidence" value="ECO:0007669"/>
    <property type="project" value="TreeGrafter"/>
</dbReference>
<gene>
    <name evidence="19" type="primary">cysJ_1</name>
    <name evidence="19" type="ORF">GJW-30_1_00019</name>
</gene>
<evidence type="ECO:0000256" key="12">
    <source>
        <dbReference type="ARBA" id="ARBA00023004"/>
    </source>
</evidence>
<dbReference type="InterPro" id="IPR039261">
    <property type="entry name" value="FNR_nucleotide-bd"/>
</dbReference>
<evidence type="ECO:0000256" key="4">
    <source>
        <dbReference type="ARBA" id="ARBA00022485"/>
    </source>
</evidence>
<dbReference type="GO" id="GO:0005829">
    <property type="term" value="C:cytosol"/>
    <property type="evidence" value="ECO:0007669"/>
    <property type="project" value="TreeGrafter"/>
</dbReference>
<evidence type="ECO:0000259" key="17">
    <source>
        <dbReference type="PROSITE" id="PS51384"/>
    </source>
</evidence>
<dbReference type="InterPro" id="IPR003097">
    <property type="entry name" value="CysJ-like_FAD-binding"/>
</dbReference>
<sequence>MTQNVTPPMAMLVPETAPFNDEQRTWLNGFFAGLVSLDNLSVTALSAEQGAALMPGGAAQAKGPLDDGDDGEAPWHDQTMAMADRMKLAEGRPLRRKMMAAMAQQDCGQCGYTCEKYSDVLFLREEERLNLCVPGGKETARMLKALHAEIGSEPAAPAPAAAKGEAPAVPAGEVGRSRDNPTEAMFVGRRRLNKDGSEKDTWHIDFDLSQCGLDYVVGDSFGIFPTNDVNLVEGVISAIGASSYTRVGDKTLRDVLINDVSLAPAPDSLFQLFSYLTGGDRRQKAKALAAGEDPDGDAATLDVLGALEKFSGVRPDAEAFIESLEPLQPRLYSISSSNLATPGRLSTTVDAVRYTIKSRKRLGVASTFLAERANAGDKIKIYVQRAHGFGLPDDPTTPIIMIGPGTGVAPFRAFLHERAAAKAVGRNWLFFGHQRSATDFFYAEELNRMKMSGVLTRLSLAWSRDNEKKFYVQDRMREVGRDIWQWLTEGAHLYVCGDAKRMAKDVEGALVDICAQHGARSTDEAIAFVAELKKKGRYQQDVY</sequence>
<evidence type="ECO:0000313" key="20">
    <source>
        <dbReference type="Proteomes" id="UP000236884"/>
    </source>
</evidence>
<protein>
    <recommendedName>
        <fullName evidence="3">assimilatory sulfite reductase (NADPH)</fullName>
        <ecNumber evidence="3">1.8.1.2</ecNumber>
    </recommendedName>
</protein>
<dbReference type="CDD" id="cd06199">
    <property type="entry name" value="SiR"/>
    <property type="match status" value="1"/>
</dbReference>
<dbReference type="GO" id="GO:0050660">
    <property type="term" value="F:flavin adenine dinucleotide binding"/>
    <property type="evidence" value="ECO:0007669"/>
    <property type="project" value="TreeGrafter"/>
</dbReference>
<keyword evidence="4" id="KW-0004">4Fe-4S</keyword>
<proteinExistence type="predicted"/>
<dbReference type="SUPFAM" id="SSF52343">
    <property type="entry name" value="Ferredoxin reductase-like, C-terminal NADP-linked domain"/>
    <property type="match status" value="1"/>
</dbReference>
<evidence type="ECO:0000256" key="8">
    <source>
        <dbReference type="ARBA" id="ARBA00022827"/>
    </source>
</evidence>
<feature type="compositionally biased region" description="Low complexity" evidence="16">
    <location>
        <begin position="156"/>
        <end position="173"/>
    </location>
</feature>
<dbReference type="AlphaFoldDB" id="A0A0S3PNK0"/>
<dbReference type="InterPro" id="IPR017927">
    <property type="entry name" value="FAD-bd_FR_type"/>
</dbReference>
<dbReference type="InterPro" id="IPR017938">
    <property type="entry name" value="Riboflavin_synthase-like_b-brl"/>
</dbReference>
<evidence type="ECO:0000256" key="11">
    <source>
        <dbReference type="ARBA" id="ARBA00023002"/>
    </source>
</evidence>
<evidence type="ECO:0000256" key="14">
    <source>
        <dbReference type="ARBA" id="ARBA00023192"/>
    </source>
</evidence>
<feature type="region of interest" description="Disordered" evidence="16">
    <location>
        <begin position="156"/>
        <end position="183"/>
    </location>
</feature>
<organism evidence="19 20">
    <name type="scientific">Variibacter gotjawalensis</name>
    <dbReference type="NCBI Taxonomy" id="1333996"/>
    <lineage>
        <taxon>Bacteria</taxon>
        <taxon>Pseudomonadati</taxon>
        <taxon>Pseudomonadota</taxon>
        <taxon>Alphaproteobacteria</taxon>
        <taxon>Hyphomicrobiales</taxon>
        <taxon>Nitrobacteraceae</taxon>
        <taxon>Variibacter</taxon>
    </lineage>
</organism>
<dbReference type="GO" id="GO:0004783">
    <property type="term" value="F:sulfite reductase (NADPH) activity"/>
    <property type="evidence" value="ECO:0007669"/>
    <property type="project" value="UniProtKB-EC"/>
</dbReference>
<feature type="domain" description="4Fe-4S" evidence="18">
    <location>
        <begin position="89"/>
        <end position="149"/>
    </location>
</feature>
<dbReference type="Proteomes" id="UP000236884">
    <property type="component" value="Chromosome"/>
</dbReference>
<evidence type="ECO:0000256" key="1">
    <source>
        <dbReference type="ARBA" id="ARBA00001917"/>
    </source>
</evidence>
<evidence type="ECO:0000259" key="18">
    <source>
        <dbReference type="PROSITE" id="PS51656"/>
    </source>
</evidence>
<dbReference type="EMBL" id="AP014946">
    <property type="protein sequence ID" value="BAT57514.1"/>
    <property type="molecule type" value="Genomic_DNA"/>
</dbReference>
<evidence type="ECO:0000256" key="15">
    <source>
        <dbReference type="ARBA" id="ARBA00052219"/>
    </source>
</evidence>
<keyword evidence="9" id="KW-0521">NADP</keyword>
<evidence type="ECO:0000313" key="19">
    <source>
        <dbReference type="EMBL" id="BAT57514.1"/>
    </source>
</evidence>
<dbReference type="Pfam" id="PF00667">
    <property type="entry name" value="FAD_binding_1"/>
    <property type="match status" value="1"/>
</dbReference>
<keyword evidence="10" id="KW-0813">Transport</keyword>
<keyword evidence="11 19" id="KW-0560">Oxidoreductase</keyword>
<feature type="domain" description="FAD-binding FR-type" evidence="17">
    <location>
        <begin position="179"/>
        <end position="392"/>
    </location>
</feature>
<evidence type="ECO:0000256" key="9">
    <source>
        <dbReference type="ARBA" id="ARBA00022857"/>
    </source>
</evidence>
<dbReference type="NCBIfam" id="NF004859">
    <property type="entry name" value="PRK06214.1"/>
    <property type="match status" value="1"/>
</dbReference>
<dbReference type="SUPFAM" id="SSF63380">
    <property type="entry name" value="Riboflavin synthase domain-like"/>
    <property type="match status" value="1"/>
</dbReference>
<keyword evidence="14" id="KW-0198">Cysteine biosynthesis</keyword>
<dbReference type="OrthoDB" id="9816402at2"/>
<comment type="cofactor">
    <cofactor evidence="2">
        <name>FAD</name>
        <dbReference type="ChEBI" id="CHEBI:57692"/>
    </cofactor>
</comment>
<dbReference type="InterPro" id="IPR001709">
    <property type="entry name" value="Flavoprot_Pyr_Nucl_cyt_Rdtase"/>
</dbReference>
<dbReference type="PROSITE" id="PS51384">
    <property type="entry name" value="FAD_FR"/>
    <property type="match status" value="1"/>
</dbReference>
<dbReference type="PRINTS" id="PR00371">
    <property type="entry name" value="FPNCR"/>
</dbReference>
<keyword evidence="7" id="KW-0479">Metal-binding</keyword>